<protein>
    <recommendedName>
        <fullName evidence="2">DUF3854 domain-containing protein</fullName>
    </recommendedName>
</protein>
<dbReference type="AlphaFoldDB" id="G5IXT6"/>
<feature type="domain" description="DUF3854" evidence="2">
    <location>
        <begin position="154"/>
        <end position="272"/>
    </location>
</feature>
<reference evidence="3 4" key="1">
    <citation type="journal article" date="2011" name="Front. Microbiol.">
        <title>Two Strains of Crocosphaera watsonii with Highly Conserved Genomes are Distinguished by Strain-Specific Features.</title>
        <authorList>
            <person name="Bench S.R."/>
            <person name="Ilikchyan I.N."/>
            <person name="Tripp H.J."/>
            <person name="Zehr J.P."/>
        </authorList>
    </citation>
    <scope>NUCLEOTIDE SEQUENCE [LARGE SCALE GENOMIC DNA]</scope>
    <source>
        <strain evidence="3 4">WH 0003</strain>
    </source>
</reference>
<name>G5IXT6_CROWT</name>
<dbReference type="Pfam" id="PF12965">
    <property type="entry name" value="DUF3854"/>
    <property type="match status" value="1"/>
</dbReference>
<comment type="caution">
    <text evidence="3">The sequence shown here is derived from an EMBL/GenBank/DDBJ whole genome shotgun (WGS) entry which is preliminary data.</text>
</comment>
<proteinExistence type="predicted"/>
<feature type="non-terminal residue" evidence="3">
    <location>
        <position position="466"/>
    </location>
</feature>
<dbReference type="Proteomes" id="UP000003477">
    <property type="component" value="Unassembled WGS sequence"/>
</dbReference>
<feature type="compositionally biased region" description="Low complexity" evidence="1">
    <location>
        <begin position="101"/>
        <end position="111"/>
    </location>
</feature>
<dbReference type="InterPro" id="IPR024385">
    <property type="entry name" value="DUF3854"/>
</dbReference>
<evidence type="ECO:0000256" key="1">
    <source>
        <dbReference type="SAM" id="MobiDB-lite"/>
    </source>
</evidence>
<evidence type="ECO:0000313" key="3">
    <source>
        <dbReference type="EMBL" id="EHJ15249.1"/>
    </source>
</evidence>
<gene>
    <name evidence="3" type="ORF">CWATWH0003_0093b6</name>
</gene>
<feature type="compositionally biased region" description="Basic residues" evidence="1">
    <location>
        <begin position="76"/>
        <end position="93"/>
    </location>
</feature>
<feature type="region of interest" description="Disordered" evidence="1">
    <location>
        <begin position="76"/>
        <end position="111"/>
    </location>
</feature>
<sequence>MSAIAPNIFEMAVTFLPDIEINNVIREVEGTPLYDALNWPYRRFGHQAAPDLLGATFMQETGEPWQSKVYGDLKKYHKKTKRDKRRSRHRKKGGQVENEASLSPISLPSSKKTGQYYAPKGIGDVPYLPPVPRETVEEIAKKYDLPVPPENTSFWEWFKENKVIPLLLTEGGKKSLSALSQGIVAIALYGCQCGVDRETGKIKESLRPYIEGRRVDIAFDQDNKAKTRRTVTKAAQRLANGISLAGGTPYKVLWDIEDGKGVDDVIKNKGGDYLKERIKVAKFIGQVDESVEIPSFDYVVYDDGTKPFNPQRTKREIGELKAKIKEVSSITEIKTILRRISQKRLAIKEWKKLVETTYAESQGVFDNFSPETFQDVERQLILNQGIESLIQSLFKSEIKALIKKLPVAKYRQVKTFKIHLNSILWGSLAVKYNYSSKLNFKLFTGLLNKIAQSNIFELPLWDNLLS</sequence>
<organism evidence="3 4">
    <name type="scientific">Crocosphaera watsonii WH 0003</name>
    <dbReference type="NCBI Taxonomy" id="423471"/>
    <lineage>
        <taxon>Bacteria</taxon>
        <taxon>Bacillati</taxon>
        <taxon>Cyanobacteriota</taxon>
        <taxon>Cyanophyceae</taxon>
        <taxon>Oscillatoriophycideae</taxon>
        <taxon>Chroococcales</taxon>
        <taxon>Aphanothecaceae</taxon>
        <taxon>Crocosphaera</taxon>
    </lineage>
</organism>
<accession>G5IXT6</accession>
<dbReference type="EMBL" id="AESD01000014">
    <property type="protein sequence ID" value="EHJ15249.1"/>
    <property type="molecule type" value="Genomic_DNA"/>
</dbReference>
<evidence type="ECO:0000259" key="2">
    <source>
        <dbReference type="Pfam" id="PF12965"/>
    </source>
</evidence>
<evidence type="ECO:0000313" key="4">
    <source>
        <dbReference type="Proteomes" id="UP000003477"/>
    </source>
</evidence>